<accession>A0A1G9AQ33</accession>
<proteinExistence type="predicted"/>
<evidence type="ECO:0000313" key="3">
    <source>
        <dbReference type="Proteomes" id="UP000199328"/>
    </source>
</evidence>
<gene>
    <name evidence="2" type="ORF">SAMN05216257_102237</name>
</gene>
<name>A0A1G9AQ33_9RHOB</name>
<keyword evidence="3" id="KW-1185">Reference proteome</keyword>
<dbReference type="EMBL" id="FNFV01000002">
    <property type="protein sequence ID" value="SDK29489.1"/>
    <property type="molecule type" value="Genomic_DNA"/>
</dbReference>
<sequence length="95" mass="11099">MGTTYIDDLKAKLHDIDMRLRDQRRAIENGPVEERAAALAELERLELKREEISRRLLKAEAEGADKWSELHKGFREEIDGLTDTIERWILRLGQV</sequence>
<protein>
    <submittedName>
        <fullName evidence="2">Uncharacterized protein</fullName>
    </submittedName>
</protein>
<evidence type="ECO:0000256" key="1">
    <source>
        <dbReference type="SAM" id="Coils"/>
    </source>
</evidence>
<reference evidence="3" key="1">
    <citation type="submission" date="2016-10" db="EMBL/GenBank/DDBJ databases">
        <authorList>
            <person name="Varghese N."/>
            <person name="Submissions S."/>
        </authorList>
    </citation>
    <scope>NUCLEOTIDE SEQUENCE [LARGE SCALE GENOMIC DNA]</scope>
    <source>
        <strain evidence="3">CGMCC 1.10789</strain>
    </source>
</reference>
<dbReference type="Proteomes" id="UP000199328">
    <property type="component" value="Unassembled WGS sequence"/>
</dbReference>
<dbReference type="AlphaFoldDB" id="A0A1G9AQ33"/>
<dbReference type="STRING" id="990712.SAMN05216257_102237"/>
<keyword evidence="1" id="KW-0175">Coiled coil</keyword>
<dbReference type="RefSeq" id="WP_092498862.1">
    <property type="nucleotide sequence ID" value="NZ_FNFV01000002.1"/>
</dbReference>
<evidence type="ECO:0000313" key="2">
    <source>
        <dbReference type="EMBL" id="SDK29489.1"/>
    </source>
</evidence>
<dbReference type="OrthoDB" id="8481969at2"/>
<organism evidence="2 3">
    <name type="scientific">Meinhardsimonia xiamenensis</name>
    <dbReference type="NCBI Taxonomy" id="990712"/>
    <lineage>
        <taxon>Bacteria</taxon>
        <taxon>Pseudomonadati</taxon>
        <taxon>Pseudomonadota</taxon>
        <taxon>Alphaproteobacteria</taxon>
        <taxon>Rhodobacterales</taxon>
        <taxon>Paracoccaceae</taxon>
        <taxon>Meinhardsimonia</taxon>
    </lineage>
</organism>
<feature type="coiled-coil region" evidence="1">
    <location>
        <begin position="6"/>
        <end position="62"/>
    </location>
</feature>